<evidence type="ECO:0000313" key="3">
    <source>
        <dbReference type="Proteomes" id="UP001596020"/>
    </source>
</evidence>
<keyword evidence="1" id="KW-0812">Transmembrane</keyword>
<dbReference type="Proteomes" id="UP001596020">
    <property type="component" value="Unassembled WGS sequence"/>
</dbReference>
<name>A0ABV9K4Y5_9PORP</name>
<gene>
    <name evidence="2" type="ORF">ACFO3G_00680</name>
</gene>
<feature type="transmembrane region" description="Helical" evidence="1">
    <location>
        <begin position="5"/>
        <end position="22"/>
    </location>
</feature>
<comment type="caution">
    <text evidence="2">The sequence shown here is derived from an EMBL/GenBank/DDBJ whole genome shotgun (WGS) entry which is preliminary data.</text>
</comment>
<proteinExistence type="predicted"/>
<organism evidence="2 3">
    <name type="scientific">Falsiporphyromonas endometrii</name>
    <dbReference type="NCBI Taxonomy" id="1387297"/>
    <lineage>
        <taxon>Bacteria</taxon>
        <taxon>Pseudomonadati</taxon>
        <taxon>Bacteroidota</taxon>
        <taxon>Bacteroidia</taxon>
        <taxon>Bacteroidales</taxon>
        <taxon>Porphyromonadaceae</taxon>
        <taxon>Falsiporphyromonas</taxon>
    </lineage>
</organism>
<dbReference type="EMBL" id="JBHSGO010000006">
    <property type="protein sequence ID" value="MFC4665150.1"/>
    <property type="molecule type" value="Genomic_DNA"/>
</dbReference>
<keyword evidence="3" id="KW-1185">Reference proteome</keyword>
<sequence>MKYLGAIVMLIGVLFLAVPYFAGIESNATLWTGLILEIIGFVGHIVLNRRAGA</sequence>
<reference evidence="3" key="1">
    <citation type="journal article" date="2019" name="Int. J. Syst. Evol. Microbiol.">
        <title>The Global Catalogue of Microorganisms (GCM) 10K type strain sequencing project: providing services to taxonomists for standard genome sequencing and annotation.</title>
        <authorList>
            <consortium name="The Broad Institute Genomics Platform"/>
            <consortium name="The Broad Institute Genome Sequencing Center for Infectious Disease"/>
            <person name="Wu L."/>
            <person name="Ma J."/>
        </authorList>
    </citation>
    <scope>NUCLEOTIDE SEQUENCE [LARGE SCALE GENOMIC DNA]</scope>
    <source>
        <strain evidence="3">CGMCC 4.7357</strain>
    </source>
</reference>
<evidence type="ECO:0000256" key="1">
    <source>
        <dbReference type="SAM" id="Phobius"/>
    </source>
</evidence>
<feature type="transmembrane region" description="Helical" evidence="1">
    <location>
        <begin position="28"/>
        <end position="47"/>
    </location>
</feature>
<keyword evidence="1" id="KW-0472">Membrane</keyword>
<protein>
    <submittedName>
        <fullName evidence="2">Uncharacterized protein</fullName>
    </submittedName>
</protein>
<keyword evidence="1" id="KW-1133">Transmembrane helix</keyword>
<evidence type="ECO:0000313" key="2">
    <source>
        <dbReference type="EMBL" id="MFC4665150.1"/>
    </source>
</evidence>
<accession>A0ABV9K4Y5</accession>